<name>A0A2U0SIA1_9SPHN</name>
<dbReference type="Gene3D" id="1.10.8.60">
    <property type="match status" value="1"/>
</dbReference>
<evidence type="ECO:0000313" key="1">
    <source>
        <dbReference type="EMBL" id="PVX31080.1"/>
    </source>
</evidence>
<dbReference type="EMBL" id="QENQ01000001">
    <property type="protein sequence ID" value="PVX31080.1"/>
    <property type="molecule type" value="Genomic_DNA"/>
</dbReference>
<comment type="caution">
    <text evidence="1">The sequence shown here is derived from an EMBL/GenBank/DDBJ whole genome shotgun (WGS) entry which is preliminary data.</text>
</comment>
<dbReference type="InterPro" id="IPR027417">
    <property type="entry name" value="P-loop_NTPase"/>
</dbReference>
<dbReference type="AlphaFoldDB" id="A0A2U0SIA1"/>
<accession>A0A2U0SIA1</accession>
<organism evidence="1 2">
    <name type="scientific">Sphingomonas pokkalii</name>
    <dbReference type="NCBI Taxonomy" id="2175090"/>
    <lineage>
        <taxon>Bacteria</taxon>
        <taxon>Pseudomonadati</taxon>
        <taxon>Pseudomonadota</taxon>
        <taxon>Alphaproteobacteria</taxon>
        <taxon>Sphingomonadales</taxon>
        <taxon>Sphingomonadaceae</taxon>
        <taxon>Sphingomonas</taxon>
    </lineage>
</organism>
<protein>
    <submittedName>
        <fullName evidence="1">Chromosomal replication initiator DnaA</fullName>
    </submittedName>
</protein>
<dbReference type="Gene3D" id="3.40.50.300">
    <property type="entry name" value="P-loop containing nucleotide triphosphate hydrolases"/>
    <property type="match status" value="1"/>
</dbReference>
<dbReference type="Proteomes" id="UP000245890">
    <property type="component" value="Unassembled WGS sequence"/>
</dbReference>
<reference evidence="1 2" key="1">
    <citation type="submission" date="2018-05" db="EMBL/GenBank/DDBJ databases">
        <title>Description of Sphingomonas pokkalii sp nov, isolated from the rhizosphere of saline tolerant pokkali rice and its draft genome analysis.</title>
        <authorList>
            <person name="Menon R."/>
            <person name="Kumari S."/>
            <person name="Rameshkumar N."/>
        </authorList>
    </citation>
    <scope>NUCLEOTIDE SEQUENCE [LARGE SCALE GENOMIC DNA]</scope>
    <source>
        <strain evidence="1 2">L3B27</strain>
    </source>
</reference>
<gene>
    <name evidence="1" type="ORF">DD559_18515</name>
</gene>
<evidence type="ECO:0000313" key="2">
    <source>
        <dbReference type="Proteomes" id="UP000245890"/>
    </source>
</evidence>
<dbReference type="SUPFAM" id="SSF52540">
    <property type="entry name" value="P-loop containing nucleoside triphosphate hydrolases"/>
    <property type="match status" value="1"/>
</dbReference>
<proteinExistence type="predicted"/>
<dbReference type="OrthoDB" id="7390113at2"/>
<dbReference type="RefSeq" id="WP_116470470.1">
    <property type="nucleotide sequence ID" value="NZ_QENQ01000001.1"/>
</dbReference>
<sequence>MSQLRLPLGLPEASETDFLVSESNARAVHQLEHWGTWPVMAALLIGPRKSGRSLLARIFAAKTGATIIDDAERAVEEDIFHAWNQAQGEHRPLLIVADAAPPRWEVALPDLRSRLAASPLLEIGPPDDPLMPQLLERAFTRHLLHAPPAVIAWIAKRIERSHVAILRVADVLETETDGRLSIPVVKATLATASLLTHSDDSESE</sequence>
<keyword evidence="2" id="KW-1185">Reference proteome</keyword>